<keyword evidence="1 3" id="KW-0193">Cuticle</keyword>
<evidence type="ECO:0000256" key="1">
    <source>
        <dbReference type="ARBA" id="ARBA00022460"/>
    </source>
</evidence>
<dbReference type="Proteomes" id="UP000789524">
    <property type="component" value="Unassembled WGS sequence"/>
</dbReference>
<organism evidence="5 6">
    <name type="scientific">Danaus chrysippus</name>
    <name type="common">African queen</name>
    <dbReference type="NCBI Taxonomy" id="151541"/>
    <lineage>
        <taxon>Eukaryota</taxon>
        <taxon>Metazoa</taxon>
        <taxon>Ecdysozoa</taxon>
        <taxon>Arthropoda</taxon>
        <taxon>Hexapoda</taxon>
        <taxon>Insecta</taxon>
        <taxon>Pterygota</taxon>
        <taxon>Neoptera</taxon>
        <taxon>Endopterygota</taxon>
        <taxon>Lepidoptera</taxon>
        <taxon>Glossata</taxon>
        <taxon>Ditrysia</taxon>
        <taxon>Papilionoidea</taxon>
        <taxon>Nymphalidae</taxon>
        <taxon>Danainae</taxon>
        <taxon>Danaini</taxon>
        <taxon>Danaina</taxon>
        <taxon>Danaus</taxon>
        <taxon>Anosia</taxon>
    </lineage>
</organism>
<dbReference type="Pfam" id="PF00379">
    <property type="entry name" value="Chitin_bind_4"/>
    <property type="match status" value="1"/>
</dbReference>
<dbReference type="PRINTS" id="PR00947">
    <property type="entry name" value="CUTICLE"/>
</dbReference>
<protein>
    <submittedName>
        <fullName evidence="5">(African queen) hypothetical protein</fullName>
    </submittedName>
</protein>
<feature type="chain" id="PRO_5035317569" evidence="4">
    <location>
        <begin position="18"/>
        <end position="452"/>
    </location>
</feature>
<comment type="caution">
    <text evidence="5">The sequence shown here is derived from an EMBL/GenBank/DDBJ whole genome shotgun (WGS) entry which is preliminary data.</text>
</comment>
<keyword evidence="6" id="KW-1185">Reference proteome</keyword>
<dbReference type="OrthoDB" id="7394989at2759"/>
<dbReference type="GO" id="GO:0042302">
    <property type="term" value="F:structural constituent of cuticle"/>
    <property type="evidence" value="ECO:0007669"/>
    <property type="project" value="UniProtKB-UniRule"/>
</dbReference>
<dbReference type="AlphaFoldDB" id="A0A8J2QE04"/>
<dbReference type="InterPro" id="IPR051217">
    <property type="entry name" value="Insect_Cuticle_Struc_Prot"/>
</dbReference>
<proteinExistence type="predicted"/>
<dbReference type="EMBL" id="CAKASE010000045">
    <property type="protein sequence ID" value="CAG9560591.1"/>
    <property type="molecule type" value="Genomic_DNA"/>
</dbReference>
<dbReference type="PROSITE" id="PS00233">
    <property type="entry name" value="CHIT_BIND_RR_1"/>
    <property type="match status" value="1"/>
</dbReference>
<evidence type="ECO:0000313" key="5">
    <source>
        <dbReference type="EMBL" id="CAG9560591.1"/>
    </source>
</evidence>
<accession>A0A8J2QE04</accession>
<keyword evidence="2 4" id="KW-0732">Signal</keyword>
<dbReference type="PROSITE" id="PS51155">
    <property type="entry name" value="CHIT_BIND_RR_2"/>
    <property type="match status" value="1"/>
</dbReference>
<dbReference type="PANTHER" id="PTHR12236">
    <property type="entry name" value="STRUCTURAL CONTITUENT OF CUTICLE"/>
    <property type="match status" value="1"/>
</dbReference>
<dbReference type="GO" id="GO:0005615">
    <property type="term" value="C:extracellular space"/>
    <property type="evidence" value="ECO:0007669"/>
    <property type="project" value="TreeGrafter"/>
</dbReference>
<evidence type="ECO:0000256" key="4">
    <source>
        <dbReference type="SAM" id="SignalP"/>
    </source>
</evidence>
<feature type="signal peptide" evidence="4">
    <location>
        <begin position="1"/>
        <end position="17"/>
    </location>
</feature>
<dbReference type="GO" id="GO:0031012">
    <property type="term" value="C:extracellular matrix"/>
    <property type="evidence" value="ECO:0007669"/>
    <property type="project" value="TreeGrafter"/>
</dbReference>
<name>A0A8J2QE04_9NEOP</name>
<dbReference type="PANTHER" id="PTHR12236:SF95">
    <property type="entry name" value="CUTICULAR PROTEIN 76BD, ISOFORM C-RELATED"/>
    <property type="match status" value="1"/>
</dbReference>
<dbReference type="InterPro" id="IPR031311">
    <property type="entry name" value="CHIT_BIND_RR_consensus"/>
</dbReference>
<evidence type="ECO:0000256" key="2">
    <source>
        <dbReference type="ARBA" id="ARBA00022729"/>
    </source>
</evidence>
<sequence>MQSILLVTIAFLSNAFAYHDPDLNYHLSQVQNIQGCGHTGYNYAAPAIQLSFPEAKATAAPRLIQAEELSASSGYKNAEGFTQNVLFQASPQVSYKSQPAISYQAPIAAAYSGYSAQREQHGYATSAGLSASATRTVIPQATYAQAPIIAKITAAPLQAKFTISPPRTTYVSQNLLSQQSSYNSGSSARASLNSFSHGAGPVVSQVYAAPSAGYTTSPALKVQSQQTVLPAYQYQTAAPLSVSQVYKAPVATQYSNSIVSHDSAQSLAQYSAPTYRASNLAQQAASVQYSSPAHYVAPSAVQYTAPPAQYSQYSVPSVTHYSAPVVTQYSRVQPAVQASQYLAPSVSHQSVSTPEVAVANIAQAVKNSQGAKNVHTEFLENYDAHPRYAFEYGVNDPHTGDIKQQKEERDGDVVKGQYSLVEPDGSVRTVNYVADWETGFHANVHNSKDKQH</sequence>
<evidence type="ECO:0000256" key="3">
    <source>
        <dbReference type="PROSITE-ProRule" id="PRU00497"/>
    </source>
</evidence>
<reference evidence="5" key="1">
    <citation type="submission" date="2021-09" db="EMBL/GenBank/DDBJ databases">
        <authorList>
            <person name="Martin H S."/>
        </authorList>
    </citation>
    <scope>NUCLEOTIDE SEQUENCE</scope>
</reference>
<gene>
    <name evidence="5" type="ORF">DCHRY22_LOCUS2224</name>
</gene>
<dbReference type="InterPro" id="IPR000618">
    <property type="entry name" value="Insect_cuticle"/>
</dbReference>
<evidence type="ECO:0000313" key="6">
    <source>
        <dbReference type="Proteomes" id="UP000789524"/>
    </source>
</evidence>